<feature type="region of interest" description="Disordered" evidence="4">
    <location>
        <begin position="282"/>
        <end position="307"/>
    </location>
</feature>
<dbReference type="GO" id="GO:0005977">
    <property type="term" value="P:glycogen metabolic process"/>
    <property type="evidence" value="ECO:0007669"/>
    <property type="project" value="UniProtKB-KW"/>
</dbReference>
<gene>
    <name evidence="6" type="ORF">NHX12_022615</name>
</gene>
<feature type="compositionally biased region" description="Gly residues" evidence="4">
    <location>
        <begin position="298"/>
        <end position="307"/>
    </location>
</feature>
<keyword evidence="2 3" id="KW-0119">Carbohydrate metabolism</keyword>
<dbReference type="InterPro" id="IPR050782">
    <property type="entry name" value="PP1_regulatory_subunit_3"/>
</dbReference>
<evidence type="ECO:0000256" key="2">
    <source>
        <dbReference type="ARBA" id="ARBA00023277"/>
    </source>
</evidence>
<comment type="caution">
    <text evidence="6">The sequence shown here is derived from an EMBL/GenBank/DDBJ whole genome shotgun (WGS) entry which is preliminary data.</text>
</comment>
<feature type="domain" description="CBM21" evidence="5">
    <location>
        <begin position="163"/>
        <end position="273"/>
    </location>
</feature>
<name>A0A9Q0EQI6_9TELE</name>
<reference evidence="6" key="1">
    <citation type="submission" date="2022-07" db="EMBL/GenBank/DDBJ databases">
        <title>Chromosome-level genome of Muraenolepis orangiensis.</title>
        <authorList>
            <person name="Kim J."/>
        </authorList>
    </citation>
    <scope>NUCLEOTIDE SEQUENCE</scope>
    <source>
        <strain evidence="6">KU_S4_2022</strain>
        <tissue evidence="6">Muscle</tissue>
    </source>
</reference>
<dbReference type="Gene3D" id="2.60.40.2440">
    <property type="entry name" value="Carbohydrate binding type-21 domain"/>
    <property type="match status" value="1"/>
</dbReference>
<dbReference type="PANTHER" id="PTHR12307:SF15">
    <property type="entry name" value="PROTEIN PHOSPHATASE 1 REGULATORY SUBUNIT 3C"/>
    <property type="match status" value="1"/>
</dbReference>
<dbReference type="GO" id="GO:0008157">
    <property type="term" value="F:protein phosphatase 1 binding"/>
    <property type="evidence" value="ECO:0007669"/>
    <property type="project" value="TreeGrafter"/>
</dbReference>
<sequence length="345" mass="37293">MLGPVVMPIDVAMRFYIAHSPPPLQGLLSSSYEELQKGGVWAGRTGQTPRGPSQAPARGGRCHRPHWPLRPCLSSTQRAPDGGKKRVVFADSRGLSLTAVRVFSEREAHSAAATAAAAAAAREDLMFQMTDLEAVAADIKERSSGGRLELDFPPPSGDYLDFRARLLRNAVCLESCALQGCSMTGTVKVRNLGFSKVVAVRVTFDSWATFADTACTFMNNVYGCRDTDTFAFALELPAAHAVAAQHRVEFCVRFRVEGQEFWDNNDGTNYALRQAGRTEKLLTSPASLQTPGGREKPGGPGGRQGGGGVRLLDVELDQFGSPRTSSGLFPGWQSWSPAEVSLPYW</sequence>
<evidence type="ECO:0000313" key="6">
    <source>
        <dbReference type="EMBL" id="KAJ3610523.1"/>
    </source>
</evidence>
<dbReference type="InterPro" id="IPR005036">
    <property type="entry name" value="CBM21_dom"/>
</dbReference>
<evidence type="ECO:0000313" key="7">
    <source>
        <dbReference type="Proteomes" id="UP001148018"/>
    </source>
</evidence>
<evidence type="ECO:0000256" key="3">
    <source>
        <dbReference type="PIRNR" id="PIRNR038207"/>
    </source>
</evidence>
<dbReference type="EMBL" id="JANIIK010000038">
    <property type="protein sequence ID" value="KAJ3610523.1"/>
    <property type="molecule type" value="Genomic_DNA"/>
</dbReference>
<protein>
    <recommendedName>
        <fullName evidence="3">Protein phosphatase 1 regulatory subunit</fullName>
    </recommendedName>
</protein>
<dbReference type="GO" id="GO:2001069">
    <property type="term" value="F:glycogen binding"/>
    <property type="evidence" value="ECO:0007669"/>
    <property type="project" value="TreeGrafter"/>
</dbReference>
<dbReference type="GO" id="GO:0000164">
    <property type="term" value="C:protein phosphatase type 1 complex"/>
    <property type="evidence" value="ECO:0007669"/>
    <property type="project" value="TreeGrafter"/>
</dbReference>
<proteinExistence type="predicted"/>
<dbReference type="InterPro" id="IPR038175">
    <property type="entry name" value="CBM21_dom_sf"/>
</dbReference>
<dbReference type="InterPro" id="IPR017434">
    <property type="entry name" value="Pase-1_reg-su_3B/C/D_met"/>
</dbReference>
<evidence type="ECO:0000256" key="4">
    <source>
        <dbReference type="SAM" id="MobiDB-lite"/>
    </source>
</evidence>
<accession>A0A9Q0EQI6</accession>
<keyword evidence="1 3" id="KW-0321">Glycogen metabolism</keyword>
<evidence type="ECO:0000259" key="5">
    <source>
        <dbReference type="PROSITE" id="PS51159"/>
    </source>
</evidence>
<dbReference type="PIRSF" id="PIRSF038207">
    <property type="entry name" value="PP1_GT_animal"/>
    <property type="match status" value="1"/>
</dbReference>
<dbReference type="Proteomes" id="UP001148018">
    <property type="component" value="Unassembled WGS sequence"/>
</dbReference>
<dbReference type="PANTHER" id="PTHR12307">
    <property type="entry name" value="PROTEIN PHOSPHATASE 1 REGULATORY SUBUNIT"/>
    <property type="match status" value="1"/>
</dbReference>
<evidence type="ECO:0000256" key="1">
    <source>
        <dbReference type="ARBA" id="ARBA00022600"/>
    </source>
</evidence>
<keyword evidence="7" id="KW-1185">Reference proteome</keyword>
<dbReference type="AlphaFoldDB" id="A0A9Q0EQI6"/>
<organism evidence="6 7">
    <name type="scientific">Muraenolepis orangiensis</name>
    <name type="common">Patagonian moray cod</name>
    <dbReference type="NCBI Taxonomy" id="630683"/>
    <lineage>
        <taxon>Eukaryota</taxon>
        <taxon>Metazoa</taxon>
        <taxon>Chordata</taxon>
        <taxon>Craniata</taxon>
        <taxon>Vertebrata</taxon>
        <taxon>Euteleostomi</taxon>
        <taxon>Actinopterygii</taxon>
        <taxon>Neopterygii</taxon>
        <taxon>Teleostei</taxon>
        <taxon>Neoteleostei</taxon>
        <taxon>Acanthomorphata</taxon>
        <taxon>Zeiogadaria</taxon>
        <taxon>Gadariae</taxon>
        <taxon>Gadiformes</taxon>
        <taxon>Muraenolepidoidei</taxon>
        <taxon>Muraenolepididae</taxon>
        <taxon>Muraenolepis</taxon>
    </lineage>
</organism>
<dbReference type="PROSITE" id="PS51159">
    <property type="entry name" value="CBM21"/>
    <property type="match status" value="1"/>
</dbReference>
<dbReference type="Pfam" id="PF03370">
    <property type="entry name" value="CBM_21"/>
    <property type="match status" value="1"/>
</dbReference>
<dbReference type="OrthoDB" id="8942186at2759"/>
<dbReference type="GO" id="GO:0005979">
    <property type="term" value="P:regulation of glycogen biosynthetic process"/>
    <property type="evidence" value="ECO:0007669"/>
    <property type="project" value="TreeGrafter"/>
</dbReference>
<feature type="region of interest" description="Disordered" evidence="4">
    <location>
        <begin position="42"/>
        <end position="66"/>
    </location>
</feature>